<dbReference type="InterPro" id="IPR051675">
    <property type="entry name" value="Endo/Exo/Phosphatase_dom_1"/>
</dbReference>
<dbReference type="Proteomes" id="UP001529491">
    <property type="component" value="Chromosome"/>
</dbReference>
<dbReference type="SMART" id="SM00278">
    <property type="entry name" value="HhH1"/>
    <property type="match status" value="2"/>
</dbReference>
<keyword evidence="4" id="KW-1185">Reference proteome</keyword>
<evidence type="ECO:0000313" key="4">
    <source>
        <dbReference type="Proteomes" id="UP001529491"/>
    </source>
</evidence>
<gene>
    <name evidence="3" type="ORF">RGE70_12100</name>
</gene>
<dbReference type="Gene3D" id="1.10.150.280">
    <property type="entry name" value="AF1531-like domain"/>
    <property type="match status" value="1"/>
</dbReference>
<proteinExistence type="predicted"/>
<dbReference type="NCBIfam" id="TIGR00426">
    <property type="entry name" value="competence protein ComEA helix-hairpin-helix repeat region"/>
    <property type="match status" value="1"/>
</dbReference>
<feature type="chain" id="PRO_5046723736" evidence="1">
    <location>
        <begin position="22"/>
        <end position="97"/>
    </location>
</feature>
<dbReference type="InterPro" id="IPR003583">
    <property type="entry name" value="Hlx-hairpin-Hlx_DNA-bd_motif"/>
</dbReference>
<dbReference type="PANTHER" id="PTHR21180:SF32">
    <property type="entry name" value="ENDONUCLEASE_EXONUCLEASE_PHOSPHATASE FAMILY DOMAIN-CONTAINING PROTEIN 1"/>
    <property type="match status" value="1"/>
</dbReference>
<evidence type="ECO:0000259" key="2">
    <source>
        <dbReference type="SMART" id="SM00278"/>
    </source>
</evidence>
<dbReference type="InterPro" id="IPR010994">
    <property type="entry name" value="RuvA_2-like"/>
</dbReference>
<dbReference type="PANTHER" id="PTHR21180">
    <property type="entry name" value="ENDONUCLEASE/EXONUCLEASE/PHOSPHATASE FAMILY DOMAIN-CONTAINING PROTEIN 1"/>
    <property type="match status" value="1"/>
</dbReference>
<reference evidence="3 4" key="1">
    <citation type="submission" date="2023-10" db="EMBL/GenBank/DDBJ databases">
        <title>Complete genome sequence of Shewanella sp. DAU334.</title>
        <authorList>
            <person name="Lee Y.-S."/>
            <person name="Jeong H.-R."/>
            <person name="Hwang E.-J."/>
            <person name="Choi Y.-L."/>
            <person name="Kim G.-D."/>
        </authorList>
    </citation>
    <scope>NUCLEOTIDE SEQUENCE [LARGE SCALE GENOMIC DNA]</scope>
    <source>
        <strain evidence="3 4">DAU334</strain>
    </source>
</reference>
<evidence type="ECO:0000256" key="1">
    <source>
        <dbReference type="SAM" id="SignalP"/>
    </source>
</evidence>
<sequence length="97" mass="10485">MYNKFIPALLLSFSLLPVAEAATEKPQPISVQQAEVININSASVEQLSSLKGVGESKAKAIVDYRKTHGKFDSIEDLSEVKGIGEKLIEKNKAALSL</sequence>
<organism evidence="3 4">
    <name type="scientific">Shewanella youngdeokensis</name>
    <dbReference type="NCBI Taxonomy" id="2999068"/>
    <lineage>
        <taxon>Bacteria</taxon>
        <taxon>Pseudomonadati</taxon>
        <taxon>Pseudomonadota</taxon>
        <taxon>Gammaproteobacteria</taxon>
        <taxon>Alteromonadales</taxon>
        <taxon>Shewanellaceae</taxon>
        <taxon>Shewanella</taxon>
    </lineage>
</organism>
<feature type="domain" description="Helix-hairpin-helix DNA-binding motif class 1" evidence="2">
    <location>
        <begin position="75"/>
        <end position="94"/>
    </location>
</feature>
<dbReference type="EMBL" id="CP136522">
    <property type="protein sequence ID" value="WOT04074.1"/>
    <property type="molecule type" value="Genomic_DNA"/>
</dbReference>
<accession>A0ABZ0JWD5</accession>
<feature type="signal peptide" evidence="1">
    <location>
        <begin position="1"/>
        <end position="21"/>
    </location>
</feature>
<keyword evidence="1" id="KW-0732">Signal</keyword>
<dbReference type="SUPFAM" id="SSF47781">
    <property type="entry name" value="RuvA domain 2-like"/>
    <property type="match status" value="1"/>
</dbReference>
<protein>
    <submittedName>
        <fullName evidence="3">Helix-hairpin-helix domain-containing protein</fullName>
    </submittedName>
</protein>
<dbReference type="RefSeq" id="WP_310471704.1">
    <property type="nucleotide sequence ID" value="NZ_CP136522.1"/>
</dbReference>
<feature type="domain" description="Helix-hairpin-helix DNA-binding motif class 1" evidence="2">
    <location>
        <begin position="45"/>
        <end position="64"/>
    </location>
</feature>
<dbReference type="Pfam" id="PF12836">
    <property type="entry name" value="HHH_3"/>
    <property type="match status" value="1"/>
</dbReference>
<name>A0ABZ0JWD5_9GAMM</name>
<dbReference type="InterPro" id="IPR004509">
    <property type="entry name" value="Competence_ComEA_HhH"/>
</dbReference>
<evidence type="ECO:0000313" key="3">
    <source>
        <dbReference type="EMBL" id="WOT04074.1"/>
    </source>
</evidence>